<keyword evidence="2 6" id="KW-0812">Transmembrane</keyword>
<dbReference type="AlphaFoldDB" id="A0A2R5G4L0"/>
<feature type="transmembrane region" description="Helical" evidence="6">
    <location>
        <begin position="226"/>
        <end position="246"/>
    </location>
</feature>
<dbReference type="FunCoup" id="A0A2R5G4L0">
    <property type="interactions" value="8"/>
</dbReference>
<dbReference type="NCBIfam" id="TIGR00803">
    <property type="entry name" value="nst"/>
    <property type="match status" value="1"/>
</dbReference>
<dbReference type="InterPro" id="IPR037185">
    <property type="entry name" value="EmrE-like"/>
</dbReference>
<evidence type="ECO:0000256" key="2">
    <source>
        <dbReference type="ARBA" id="ARBA00022692"/>
    </source>
</evidence>
<keyword evidence="4 6" id="KW-0472">Membrane</keyword>
<sequence>MAMKRSTSESSSLDADFYPARQAQQRPYGANVLRNNHSVIGLQHLDSTATSGGVKPTRAAEGFDAPLPPRSRTTRPAKSTTSEKTGVIKLGGVTIELKWLSLILLIVQNTVLVLAMRFSRTNAASNGKLYKSSTAVVMAELLKLAISTYGVYQERESKGDFWEFTRSELTNPDIFKLAVPGILYTIQNNLLFIALSNLEAAVYQVTYQLKILTTAMFSVSMLGRSLSMYQLTALVLLMMGVALVQLASSPAPAKSHQQDADGSRVVGVTCVLLACVSSGFAGVYTEKILKHGRVVSLFARNMQLAIFGTILGLFGVLVNDAAAVYEDGFFSGYTMIVWLVVLVQAGGGLMIAVVMKYADNILKGFATSISIVLSSVLSSLLFDFELTFQFVVGTSIVIAAVFLFGVKPRSKRRESNHDDAEYSASASVFHRHILPTNSSNIVAMIRV</sequence>
<comment type="caution">
    <text evidence="7">The sequence shown here is derived from an EMBL/GenBank/DDBJ whole genome shotgun (WGS) entry which is preliminary data.</text>
</comment>
<name>A0A2R5G4L0_9STRA</name>
<feature type="transmembrane region" description="Helical" evidence="6">
    <location>
        <begin position="361"/>
        <end position="382"/>
    </location>
</feature>
<dbReference type="InParanoid" id="A0A2R5G4L0"/>
<protein>
    <submittedName>
        <fullName evidence="7">CMP-sialic acid transporter</fullName>
    </submittedName>
</protein>
<dbReference type="InterPro" id="IPR007271">
    <property type="entry name" value="Nuc_sug_transpt"/>
</dbReference>
<comment type="subcellular location">
    <subcellularLocation>
        <location evidence="1">Membrane</location>
        <topology evidence="1">Multi-pass membrane protein</topology>
    </subcellularLocation>
</comment>
<evidence type="ECO:0000256" key="3">
    <source>
        <dbReference type="ARBA" id="ARBA00022989"/>
    </source>
</evidence>
<feature type="transmembrane region" description="Helical" evidence="6">
    <location>
        <begin position="388"/>
        <end position="406"/>
    </location>
</feature>
<feature type="region of interest" description="Disordered" evidence="5">
    <location>
        <begin position="1"/>
        <end position="20"/>
    </location>
</feature>
<gene>
    <name evidence="7" type="ORF">FCC1311_021822</name>
</gene>
<dbReference type="Proteomes" id="UP000241890">
    <property type="component" value="Unassembled WGS sequence"/>
</dbReference>
<feature type="transmembrane region" description="Helical" evidence="6">
    <location>
        <begin position="266"/>
        <end position="285"/>
    </location>
</feature>
<keyword evidence="8" id="KW-1185">Reference proteome</keyword>
<dbReference type="EMBL" id="BEYU01000017">
    <property type="protein sequence ID" value="GBG25962.1"/>
    <property type="molecule type" value="Genomic_DNA"/>
</dbReference>
<dbReference type="SUPFAM" id="SSF103481">
    <property type="entry name" value="Multidrug resistance efflux transporter EmrE"/>
    <property type="match status" value="1"/>
</dbReference>
<dbReference type="GO" id="GO:0015165">
    <property type="term" value="F:pyrimidine nucleotide-sugar transmembrane transporter activity"/>
    <property type="evidence" value="ECO:0007669"/>
    <property type="project" value="InterPro"/>
</dbReference>
<accession>A0A2R5G4L0</accession>
<evidence type="ECO:0000256" key="6">
    <source>
        <dbReference type="SAM" id="Phobius"/>
    </source>
</evidence>
<dbReference type="GO" id="GO:0000139">
    <property type="term" value="C:Golgi membrane"/>
    <property type="evidence" value="ECO:0007669"/>
    <property type="project" value="InterPro"/>
</dbReference>
<reference evidence="7 8" key="1">
    <citation type="submission" date="2017-12" db="EMBL/GenBank/DDBJ databases">
        <title>Sequencing, de novo assembly and annotation of complete genome of a new Thraustochytrid species, strain FCC1311.</title>
        <authorList>
            <person name="Sedici K."/>
            <person name="Godart F."/>
            <person name="Aiese Cigliano R."/>
            <person name="Sanseverino W."/>
            <person name="Barakat M."/>
            <person name="Ortet P."/>
            <person name="Marechal E."/>
            <person name="Cagnac O."/>
            <person name="Amato A."/>
        </authorList>
    </citation>
    <scope>NUCLEOTIDE SEQUENCE [LARGE SCALE GENOMIC DNA]</scope>
</reference>
<evidence type="ECO:0000256" key="1">
    <source>
        <dbReference type="ARBA" id="ARBA00004141"/>
    </source>
</evidence>
<dbReference type="Pfam" id="PF04142">
    <property type="entry name" value="Nuc_sug_transp"/>
    <property type="match status" value="1"/>
</dbReference>
<evidence type="ECO:0000313" key="7">
    <source>
        <dbReference type="EMBL" id="GBG25962.1"/>
    </source>
</evidence>
<feature type="region of interest" description="Disordered" evidence="5">
    <location>
        <begin position="48"/>
        <end position="82"/>
    </location>
</feature>
<proteinExistence type="predicted"/>
<dbReference type="OrthoDB" id="408493at2759"/>
<feature type="transmembrane region" description="Helical" evidence="6">
    <location>
        <begin position="330"/>
        <end position="354"/>
    </location>
</feature>
<evidence type="ECO:0000256" key="5">
    <source>
        <dbReference type="SAM" id="MobiDB-lite"/>
    </source>
</evidence>
<dbReference type="PANTHER" id="PTHR10231">
    <property type="entry name" value="NUCLEOTIDE-SUGAR TRANSMEMBRANE TRANSPORTER"/>
    <property type="match status" value="1"/>
</dbReference>
<feature type="transmembrane region" description="Helical" evidence="6">
    <location>
        <begin position="297"/>
        <end position="318"/>
    </location>
</feature>
<keyword evidence="3 6" id="KW-1133">Transmembrane helix</keyword>
<evidence type="ECO:0000313" key="8">
    <source>
        <dbReference type="Proteomes" id="UP000241890"/>
    </source>
</evidence>
<evidence type="ECO:0000256" key="4">
    <source>
        <dbReference type="ARBA" id="ARBA00023136"/>
    </source>
</evidence>
<organism evidence="7 8">
    <name type="scientific">Hondaea fermentalgiana</name>
    <dbReference type="NCBI Taxonomy" id="2315210"/>
    <lineage>
        <taxon>Eukaryota</taxon>
        <taxon>Sar</taxon>
        <taxon>Stramenopiles</taxon>
        <taxon>Bigyra</taxon>
        <taxon>Labyrinthulomycetes</taxon>
        <taxon>Thraustochytrida</taxon>
        <taxon>Thraustochytriidae</taxon>
        <taxon>Hondaea</taxon>
    </lineage>
</organism>